<dbReference type="AlphaFoldDB" id="A0A9N9MQ62"/>
<comment type="subcellular location">
    <subcellularLocation>
        <location evidence="1">Secreted</location>
    </subcellularLocation>
</comment>
<accession>A0A9N9MQ62</accession>
<reference evidence="10" key="1">
    <citation type="submission" date="2022-01" db="EMBL/GenBank/DDBJ databases">
        <authorList>
            <person name="King R."/>
        </authorList>
    </citation>
    <scope>NUCLEOTIDE SEQUENCE</scope>
</reference>
<dbReference type="GO" id="GO:0006508">
    <property type="term" value="P:proteolysis"/>
    <property type="evidence" value="ECO:0007669"/>
    <property type="project" value="UniProtKB-KW"/>
</dbReference>
<dbReference type="CDD" id="cd00190">
    <property type="entry name" value="Tryp_SPc"/>
    <property type="match status" value="1"/>
</dbReference>
<proteinExistence type="inferred from homology"/>
<feature type="signal peptide" evidence="8">
    <location>
        <begin position="1"/>
        <end position="20"/>
    </location>
</feature>
<keyword evidence="3 8" id="KW-0732">Signal</keyword>
<evidence type="ECO:0000256" key="3">
    <source>
        <dbReference type="ARBA" id="ARBA00022729"/>
    </source>
</evidence>
<gene>
    <name evidence="10" type="ORF">CEUTPL_LOCUS9273</name>
</gene>
<evidence type="ECO:0000259" key="9">
    <source>
        <dbReference type="PROSITE" id="PS50240"/>
    </source>
</evidence>
<dbReference type="PROSITE" id="PS50240">
    <property type="entry name" value="TRYPSIN_DOM"/>
    <property type="match status" value="1"/>
</dbReference>
<evidence type="ECO:0000256" key="2">
    <source>
        <dbReference type="ARBA" id="ARBA00022525"/>
    </source>
</evidence>
<evidence type="ECO:0000313" key="11">
    <source>
        <dbReference type="Proteomes" id="UP001152799"/>
    </source>
</evidence>
<dbReference type="FunFam" id="2.40.10.10:FF:000028">
    <property type="entry name" value="Serine protease easter"/>
    <property type="match status" value="1"/>
</dbReference>
<dbReference type="InterPro" id="IPR009003">
    <property type="entry name" value="Peptidase_S1_PA"/>
</dbReference>
<keyword evidence="7" id="KW-0720">Serine protease</keyword>
<evidence type="ECO:0000256" key="5">
    <source>
        <dbReference type="ARBA" id="ARBA00023180"/>
    </source>
</evidence>
<keyword evidence="4" id="KW-1015">Disulfide bond</keyword>
<dbReference type="SMART" id="SM00680">
    <property type="entry name" value="CLIP"/>
    <property type="match status" value="1"/>
</dbReference>
<feature type="chain" id="PRO_5040326270" description="Peptidase S1 domain-containing protein" evidence="8">
    <location>
        <begin position="21"/>
        <end position="381"/>
    </location>
</feature>
<dbReference type="FunFam" id="2.40.10.10:FF:000054">
    <property type="entry name" value="Complement C1r subcomponent"/>
    <property type="match status" value="1"/>
</dbReference>
<keyword evidence="5" id="KW-0325">Glycoprotein</keyword>
<dbReference type="InterPro" id="IPR033116">
    <property type="entry name" value="TRYPSIN_SER"/>
</dbReference>
<keyword evidence="2" id="KW-0964">Secreted</keyword>
<sequence>MFIVFYLLILTSCSRYFAQGQINYERESRDSCVIARTNENGVCKILSNCPSEQANLKNKLFPTVCGFNGNEIMVCCATELPNRKTREPGEIADEMCRNYSQYVWTEELSPLSIINPAPIKRYDCPFDKLPLILGGTESDRKEFPHMVQLGFDEEPGITWGCGGTLISNQHVLTAAHCIEHKTLGFVKFARMGFIKVDDARHRQEFKIIERITHPQYEPPAHYHDIAIVKLDQKPDLNLYVRPACIYTKRKAPGTRAIVTGWGKIQDGGDESKVLLKTILEYYDRDYCSKVFKRQSSLKEGIRDDIMICAGFRNETRDACQGDSGGPLQVYTLQKGDHMACMYDIIGVTSFGIGCGIATEIPGVYTRVSNYVKWIEDIVWPQ</sequence>
<dbReference type="PANTHER" id="PTHR24252:SF7">
    <property type="entry name" value="HYALIN"/>
    <property type="match status" value="1"/>
</dbReference>
<feature type="domain" description="Peptidase S1" evidence="9">
    <location>
        <begin position="132"/>
        <end position="379"/>
    </location>
</feature>
<dbReference type="PRINTS" id="PR00722">
    <property type="entry name" value="CHYMOTRYPSIN"/>
</dbReference>
<dbReference type="SUPFAM" id="SSF50494">
    <property type="entry name" value="Trypsin-like serine proteases"/>
    <property type="match status" value="1"/>
</dbReference>
<keyword evidence="11" id="KW-1185">Reference proteome</keyword>
<dbReference type="GO" id="GO:0004252">
    <property type="term" value="F:serine-type endopeptidase activity"/>
    <property type="evidence" value="ECO:0007669"/>
    <property type="project" value="InterPro"/>
</dbReference>
<protein>
    <recommendedName>
        <fullName evidence="9">Peptidase S1 domain-containing protein</fullName>
    </recommendedName>
</protein>
<evidence type="ECO:0000256" key="1">
    <source>
        <dbReference type="ARBA" id="ARBA00004613"/>
    </source>
</evidence>
<dbReference type="PROSITE" id="PS00135">
    <property type="entry name" value="TRYPSIN_SER"/>
    <property type="match status" value="1"/>
</dbReference>
<dbReference type="Pfam" id="PF00089">
    <property type="entry name" value="Trypsin"/>
    <property type="match status" value="1"/>
</dbReference>
<evidence type="ECO:0000256" key="7">
    <source>
        <dbReference type="RuleBase" id="RU363034"/>
    </source>
</evidence>
<comment type="similarity">
    <text evidence="6">Belongs to the peptidase S1 family. CLIP subfamily.</text>
</comment>
<evidence type="ECO:0000256" key="6">
    <source>
        <dbReference type="ARBA" id="ARBA00024195"/>
    </source>
</evidence>
<dbReference type="SMART" id="SM00020">
    <property type="entry name" value="Tryp_SPc"/>
    <property type="match status" value="1"/>
</dbReference>
<dbReference type="PANTHER" id="PTHR24252">
    <property type="entry name" value="ACROSIN-RELATED"/>
    <property type="match status" value="1"/>
</dbReference>
<dbReference type="OrthoDB" id="6339452at2759"/>
<dbReference type="InterPro" id="IPR001314">
    <property type="entry name" value="Peptidase_S1A"/>
</dbReference>
<evidence type="ECO:0000256" key="8">
    <source>
        <dbReference type="SAM" id="SignalP"/>
    </source>
</evidence>
<dbReference type="Proteomes" id="UP001152799">
    <property type="component" value="Chromosome 5"/>
</dbReference>
<name>A0A9N9MQ62_9CUCU</name>
<keyword evidence="7" id="KW-0378">Hydrolase</keyword>
<evidence type="ECO:0000313" key="10">
    <source>
        <dbReference type="EMBL" id="CAG9768750.1"/>
    </source>
</evidence>
<dbReference type="EMBL" id="OU892281">
    <property type="protein sequence ID" value="CAG9768750.1"/>
    <property type="molecule type" value="Genomic_DNA"/>
</dbReference>
<evidence type="ECO:0000256" key="4">
    <source>
        <dbReference type="ARBA" id="ARBA00023157"/>
    </source>
</evidence>
<dbReference type="PROSITE" id="PS00134">
    <property type="entry name" value="TRYPSIN_HIS"/>
    <property type="match status" value="1"/>
</dbReference>
<dbReference type="Gene3D" id="2.40.10.10">
    <property type="entry name" value="Trypsin-like serine proteases"/>
    <property type="match status" value="1"/>
</dbReference>
<dbReference type="GO" id="GO:0005576">
    <property type="term" value="C:extracellular region"/>
    <property type="evidence" value="ECO:0007669"/>
    <property type="project" value="UniProtKB-SubCell"/>
</dbReference>
<dbReference type="InterPro" id="IPR018114">
    <property type="entry name" value="TRYPSIN_HIS"/>
</dbReference>
<dbReference type="InterPro" id="IPR043504">
    <property type="entry name" value="Peptidase_S1_PA_chymotrypsin"/>
</dbReference>
<organism evidence="10 11">
    <name type="scientific">Ceutorhynchus assimilis</name>
    <name type="common">cabbage seed weevil</name>
    <dbReference type="NCBI Taxonomy" id="467358"/>
    <lineage>
        <taxon>Eukaryota</taxon>
        <taxon>Metazoa</taxon>
        <taxon>Ecdysozoa</taxon>
        <taxon>Arthropoda</taxon>
        <taxon>Hexapoda</taxon>
        <taxon>Insecta</taxon>
        <taxon>Pterygota</taxon>
        <taxon>Neoptera</taxon>
        <taxon>Endopterygota</taxon>
        <taxon>Coleoptera</taxon>
        <taxon>Polyphaga</taxon>
        <taxon>Cucujiformia</taxon>
        <taxon>Curculionidae</taxon>
        <taxon>Ceutorhynchinae</taxon>
        <taxon>Ceutorhynchus</taxon>
    </lineage>
</organism>
<dbReference type="InterPro" id="IPR001254">
    <property type="entry name" value="Trypsin_dom"/>
</dbReference>
<dbReference type="InterPro" id="IPR022700">
    <property type="entry name" value="CLIP"/>
</dbReference>
<keyword evidence="7" id="KW-0645">Protease</keyword>